<evidence type="ECO:0000313" key="1">
    <source>
        <dbReference type="EMBL" id="MBP2374697.1"/>
    </source>
</evidence>
<keyword evidence="2" id="KW-1185">Reference proteome</keyword>
<comment type="caution">
    <text evidence="1">The sequence shown here is derived from an EMBL/GenBank/DDBJ whole genome shotgun (WGS) entry which is preliminary data.</text>
</comment>
<sequence>MRSKKRGLRWWAITGSLLLAGAIILVPAVVIAGHIIKTTIGSTTVIEHTDGSRQTIYWGDYPATSELDPQEILDGPTPEQGYADGQAMIAEIKSALSSELALEWNAAAEALDADVFFPGASNNYGGQSLLTTVNAPEHQSTSVPEAWAGKQKAMAVIGEISGKYGYQSPILDTDSWSEADLVAERGSLDPGDWVMVGGMVQGPKGQWLSFAFADYSKKPTGRSAKEVSDDAGGGAQSALFLSYGANGLLPAANRDIYKEALAPFIGLERPEPLES</sequence>
<protein>
    <submittedName>
        <fullName evidence="1">Uncharacterized protein</fullName>
    </submittedName>
</protein>
<accession>A0ABS4WES7</accession>
<reference evidence="1 2" key="1">
    <citation type="submission" date="2021-03" db="EMBL/GenBank/DDBJ databases">
        <title>Sequencing the genomes of 1000 actinobacteria strains.</title>
        <authorList>
            <person name="Klenk H.-P."/>
        </authorList>
    </citation>
    <scope>NUCLEOTIDE SEQUENCE [LARGE SCALE GENOMIC DNA]</scope>
    <source>
        <strain evidence="1 2">DSM 15454</strain>
    </source>
</reference>
<organism evidence="1 2">
    <name type="scientific">Paeniglutamicibacter psychrophenolicus</name>
    <dbReference type="NCBI Taxonomy" id="257454"/>
    <lineage>
        <taxon>Bacteria</taxon>
        <taxon>Bacillati</taxon>
        <taxon>Actinomycetota</taxon>
        <taxon>Actinomycetes</taxon>
        <taxon>Micrococcales</taxon>
        <taxon>Micrococcaceae</taxon>
        <taxon>Paeniglutamicibacter</taxon>
    </lineage>
</organism>
<dbReference type="EMBL" id="JAGIOE010000001">
    <property type="protein sequence ID" value="MBP2374697.1"/>
    <property type="molecule type" value="Genomic_DNA"/>
</dbReference>
<dbReference type="RefSeq" id="WP_209907751.1">
    <property type="nucleotide sequence ID" value="NZ_BAAAMI010000017.1"/>
</dbReference>
<gene>
    <name evidence="1" type="ORF">JOF46_002609</name>
</gene>
<proteinExistence type="predicted"/>
<name>A0ABS4WES7_9MICC</name>
<dbReference type="Proteomes" id="UP000766570">
    <property type="component" value="Unassembled WGS sequence"/>
</dbReference>
<evidence type="ECO:0000313" key="2">
    <source>
        <dbReference type="Proteomes" id="UP000766570"/>
    </source>
</evidence>